<feature type="domain" description="PiggyBac transposable element-derived protein" evidence="1">
    <location>
        <begin position="104"/>
        <end position="466"/>
    </location>
</feature>
<dbReference type="Proteomes" id="UP000075886">
    <property type="component" value="Unassembled WGS sequence"/>
</dbReference>
<dbReference type="EnsemblMetazoa" id="AFAF003402-RA">
    <property type="protein sequence ID" value="AFAF003402-PA"/>
    <property type="gene ID" value="AFAF003402"/>
</dbReference>
<dbReference type="VEuPathDB" id="VectorBase:AFAF003402"/>
<proteinExistence type="predicted"/>
<organism evidence="2 3">
    <name type="scientific">Anopheles farauti</name>
    <dbReference type="NCBI Taxonomy" id="69004"/>
    <lineage>
        <taxon>Eukaryota</taxon>
        <taxon>Metazoa</taxon>
        <taxon>Ecdysozoa</taxon>
        <taxon>Arthropoda</taxon>
        <taxon>Hexapoda</taxon>
        <taxon>Insecta</taxon>
        <taxon>Pterygota</taxon>
        <taxon>Neoptera</taxon>
        <taxon>Endopterygota</taxon>
        <taxon>Diptera</taxon>
        <taxon>Nematocera</taxon>
        <taxon>Culicoidea</taxon>
        <taxon>Culicidae</taxon>
        <taxon>Anophelinae</taxon>
        <taxon>Anopheles</taxon>
    </lineage>
</organism>
<evidence type="ECO:0000313" key="3">
    <source>
        <dbReference type="Proteomes" id="UP000075886"/>
    </source>
</evidence>
<dbReference type="STRING" id="69004.A0A182Q5E5"/>
<dbReference type="PANTHER" id="PTHR46599:SF3">
    <property type="entry name" value="PIGGYBAC TRANSPOSABLE ELEMENT-DERIVED PROTEIN 4"/>
    <property type="match status" value="1"/>
</dbReference>
<keyword evidence="3" id="KW-1185">Reference proteome</keyword>
<evidence type="ECO:0000259" key="1">
    <source>
        <dbReference type="Pfam" id="PF13843"/>
    </source>
</evidence>
<dbReference type="InterPro" id="IPR029526">
    <property type="entry name" value="PGBD"/>
</dbReference>
<dbReference type="Pfam" id="PF13843">
    <property type="entry name" value="DDE_Tnp_1_7"/>
    <property type="match status" value="1"/>
</dbReference>
<name>A0A182Q5E5_9DIPT</name>
<reference evidence="2" key="2">
    <citation type="submission" date="2020-05" db="UniProtKB">
        <authorList>
            <consortium name="EnsemblMetazoa"/>
        </authorList>
    </citation>
    <scope>IDENTIFICATION</scope>
    <source>
        <strain evidence="2">FAR1</strain>
    </source>
</reference>
<protein>
    <recommendedName>
        <fullName evidence="1">PiggyBac transposable element-derived protein domain-containing protein</fullName>
    </recommendedName>
</protein>
<accession>A0A182Q5E5</accession>
<sequence>MEEEAWVSDDDPELNIKEEDVIFEDIEYIEEYIDSPDEPDPPGVGIIKQENAYIRTKIESIDFAEEDVQNSVWNTIRPMRSGSKARKVAQARSVPIGLAKSARSPGECLSLFLDADVIAMITEYTNERIKTEQPNYARERDANLTDETEIVALLGILYMAGTVRDGRENIEHLFDSKRGIGVEAVYLTMTSIRYHFLIRNIRFDDPATALDDTENDKLAPIRAIYERVISNCQKYFRPGRIMSLSEQLIQFKGACEFRQHLPQADGKMGFKYHLLVDCDTSYISNLEICVPNNHNPYNLSYAPIDVAMRMTEPIQGKHKTVVLGPTFTSRELIKKLYDSRTMVIGEVDKSNQDIPKAFTSCKGRPPNCTLSAYHDSISLISHVTKRKEVLLLMSSLTEDDTETNGETDLDQLQAQQMHLVELYIRMSNTIRDVKKTYTKYDVTRSTRQWPLAVFFNLMNLCAINAWCIYQLNHPNEDKQDVRRDFMIDMALEFLRPMARRRMDNKTIPRTLKQRIAMFLGLNREEYDFVPALENRRGGRGRCFLCGRARNKTTRISCHNCGSIFIELNNTHATALCHPIAMEYGRVRTVCVRARSLYAGVWHVKAQGEKDAPRMWLRRDERNAASAE</sequence>
<reference evidence="3" key="1">
    <citation type="submission" date="2014-01" db="EMBL/GenBank/DDBJ databases">
        <title>The Genome Sequence of Anopheles farauti FAR1 (V2).</title>
        <authorList>
            <consortium name="The Broad Institute Genomics Platform"/>
            <person name="Neafsey D.E."/>
            <person name="Besansky N."/>
            <person name="Howell P."/>
            <person name="Walton C."/>
            <person name="Young S.K."/>
            <person name="Zeng Q."/>
            <person name="Gargeya S."/>
            <person name="Fitzgerald M."/>
            <person name="Haas B."/>
            <person name="Abouelleil A."/>
            <person name="Allen A.W."/>
            <person name="Alvarado L."/>
            <person name="Arachchi H.M."/>
            <person name="Berlin A.M."/>
            <person name="Chapman S.B."/>
            <person name="Gainer-Dewar J."/>
            <person name="Goldberg J."/>
            <person name="Griggs A."/>
            <person name="Gujja S."/>
            <person name="Hansen M."/>
            <person name="Howarth C."/>
            <person name="Imamovic A."/>
            <person name="Ireland A."/>
            <person name="Larimer J."/>
            <person name="McCowan C."/>
            <person name="Murphy C."/>
            <person name="Pearson M."/>
            <person name="Poon T.W."/>
            <person name="Priest M."/>
            <person name="Roberts A."/>
            <person name="Saif S."/>
            <person name="Shea T."/>
            <person name="Sisk P."/>
            <person name="Sykes S."/>
            <person name="Wortman J."/>
            <person name="Nusbaum C."/>
            <person name="Birren B."/>
        </authorList>
    </citation>
    <scope>NUCLEOTIDE SEQUENCE [LARGE SCALE GENOMIC DNA]</scope>
    <source>
        <strain evidence="3">FAR1</strain>
    </source>
</reference>
<dbReference type="PANTHER" id="PTHR46599">
    <property type="entry name" value="PIGGYBAC TRANSPOSABLE ELEMENT-DERIVED PROTEIN 4"/>
    <property type="match status" value="1"/>
</dbReference>
<evidence type="ECO:0000313" key="2">
    <source>
        <dbReference type="EnsemblMetazoa" id="AFAF003402-PA"/>
    </source>
</evidence>
<dbReference type="AlphaFoldDB" id="A0A182Q5E5"/>
<dbReference type="EMBL" id="AXCN02000051">
    <property type="status" value="NOT_ANNOTATED_CDS"/>
    <property type="molecule type" value="Genomic_DNA"/>
</dbReference>